<dbReference type="RefSeq" id="XP_007804549.1">
    <property type="nucleotide sequence ID" value="XM_007806358.1"/>
</dbReference>
<proteinExistence type="predicted"/>
<evidence type="ECO:0000256" key="1">
    <source>
        <dbReference type="SAM" id="Coils"/>
    </source>
</evidence>
<dbReference type="HOGENOM" id="CLU_129945_1_0_1"/>
<accession>U1HLA9</accession>
<sequence length="127" mass="14033">MSRRAVTAAGLAAAGGVGYYLYKAGGDPKVAEKKFEADSAKVDEVRGKLTEAQQKAQEYKDRTGQEMKQAVNKFDTTIEQKARAAEEYKERAEREMNKAVDNFDKTVERKAVEAKNGISSWFGFGGK</sequence>
<dbReference type="eggNOG" id="ENOG502SSX2">
    <property type="taxonomic scope" value="Eukaryota"/>
</dbReference>
<keyword evidence="1" id="KW-0175">Coiled coil</keyword>
<dbReference type="OMA" id="KHQMRID"/>
<feature type="coiled-coil region" evidence="1">
    <location>
        <begin position="42"/>
        <end position="109"/>
    </location>
</feature>
<evidence type="ECO:0008006" key="4">
    <source>
        <dbReference type="Google" id="ProtNLM"/>
    </source>
</evidence>
<gene>
    <name evidence="2" type="ORF">EPUS_07025</name>
</gene>
<dbReference type="GeneID" id="19241913"/>
<name>U1HLA9_ENDPU</name>
<organism evidence="2 3">
    <name type="scientific">Endocarpon pusillum (strain Z07020 / HMAS-L-300199)</name>
    <name type="common">Lichen-forming fungus</name>
    <dbReference type="NCBI Taxonomy" id="1263415"/>
    <lineage>
        <taxon>Eukaryota</taxon>
        <taxon>Fungi</taxon>
        <taxon>Dikarya</taxon>
        <taxon>Ascomycota</taxon>
        <taxon>Pezizomycotina</taxon>
        <taxon>Eurotiomycetes</taxon>
        <taxon>Chaetothyriomycetidae</taxon>
        <taxon>Verrucariales</taxon>
        <taxon>Verrucariaceae</taxon>
        <taxon>Endocarpon</taxon>
    </lineage>
</organism>
<dbReference type="Proteomes" id="UP000019373">
    <property type="component" value="Unassembled WGS sequence"/>
</dbReference>
<protein>
    <recommendedName>
        <fullName evidence="4">Calcofluor white hypersensitive protein</fullName>
    </recommendedName>
</protein>
<evidence type="ECO:0000313" key="2">
    <source>
        <dbReference type="EMBL" id="ERF69769.1"/>
    </source>
</evidence>
<dbReference type="EMBL" id="KE721392">
    <property type="protein sequence ID" value="ERF69769.1"/>
    <property type="molecule type" value="Genomic_DNA"/>
</dbReference>
<evidence type="ECO:0000313" key="3">
    <source>
        <dbReference type="Proteomes" id="UP000019373"/>
    </source>
</evidence>
<keyword evidence="3" id="KW-1185">Reference proteome</keyword>
<dbReference type="AlphaFoldDB" id="U1HLA9"/>
<reference evidence="3" key="1">
    <citation type="journal article" date="2014" name="BMC Genomics">
        <title>Genome characteristics reveal the impact of lichenization on lichen-forming fungus Endocarpon pusillum Hedwig (Verrucariales, Ascomycota).</title>
        <authorList>
            <person name="Wang Y.-Y."/>
            <person name="Liu B."/>
            <person name="Zhang X.-Y."/>
            <person name="Zhou Q.-M."/>
            <person name="Zhang T."/>
            <person name="Li H."/>
            <person name="Yu Y.-F."/>
            <person name="Zhang X.-L."/>
            <person name="Hao X.-Y."/>
            <person name="Wang M."/>
            <person name="Wang L."/>
            <person name="Wei J.-C."/>
        </authorList>
    </citation>
    <scope>NUCLEOTIDE SEQUENCE [LARGE SCALE GENOMIC DNA]</scope>
    <source>
        <strain evidence="3">Z07020 / HMAS-L-300199</strain>
    </source>
</reference>
<dbReference type="OrthoDB" id="5355126at2759"/>